<dbReference type="GO" id="GO:0006355">
    <property type="term" value="P:regulation of DNA-templated transcription"/>
    <property type="evidence" value="ECO:0007669"/>
    <property type="project" value="UniProtKB-ARBA"/>
</dbReference>
<dbReference type="SMART" id="SM00344">
    <property type="entry name" value="HTH_ASNC"/>
    <property type="match status" value="1"/>
</dbReference>
<evidence type="ECO:0000259" key="4">
    <source>
        <dbReference type="PROSITE" id="PS50956"/>
    </source>
</evidence>
<dbReference type="InterPro" id="IPR011991">
    <property type="entry name" value="ArsR-like_HTH"/>
</dbReference>
<dbReference type="Pfam" id="PF13404">
    <property type="entry name" value="HTH_AsnC-type"/>
    <property type="match status" value="1"/>
</dbReference>
<dbReference type="PANTHER" id="PTHR30154:SF53">
    <property type="entry name" value="HTH-TYPE TRANSCRIPTIONAL REGULATOR LRPC"/>
    <property type="match status" value="1"/>
</dbReference>
<keyword evidence="6" id="KW-1185">Reference proteome</keyword>
<evidence type="ECO:0000313" key="5">
    <source>
        <dbReference type="EMBL" id="SFM26079.1"/>
    </source>
</evidence>
<dbReference type="PRINTS" id="PR00033">
    <property type="entry name" value="HTHASNC"/>
</dbReference>
<keyword evidence="2" id="KW-0238">DNA-binding</keyword>
<evidence type="ECO:0000256" key="3">
    <source>
        <dbReference type="ARBA" id="ARBA00023163"/>
    </source>
</evidence>
<keyword evidence="1" id="KW-0805">Transcription regulation</keyword>
<dbReference type="SUPFAM" id="SSF54909">
    <property type="entry name" value="Dimeric alpha+beta barrel"/>
    <property type="match status" value="1"/>
</dbReference>
<dbReference type="GO" id="GO:0043565">
    <property type="term" value="F:sequence-specific DNA binding"/>
    <property type="evidence" value="ECO:0007669"/>
    <property type="project" value="InterPro"/>
</dbReference>
<dbReference type="InterPro" id="IPR019887">
    <property type="entry name" value="Tscrpt_reg_AsnC/Lrp_C"/>
</dbReference>
<dbReference type="Gene3D" id="3.30.70.920">
    <property type="match status" value="1"/>
</dbReference>
<dbReference type="Gene3D" id="1.10.10.10">
    <property type="entry name" value="Winged helix-like DNA-binding domain superfamily/Winged helix DNA-binding domain"/>
    <property type="match status" value="1"/>
</dbReference>
<protein>
    <submittedName>
        <fullName evidence="5">Lrp/AsnC family transcriptional regulator, leucine-responsive regulatory protein</fullName>
    </submittedName>
</protein>
<dbReference type="CDD" id="cd00090">
    <property type="entry name" value="HTH_ARSR"/>
    <property type="match status" value="1"/>
</dbReference>
<evidence type="ECO:0000313" key="6">
    <source>
        <dbReference type="Proteomes" id="UP000199470"/>
    </source>
</evidence>
<evidence type="ECO:0000256" key="1">
    <source>
        <dbReference type="ARBA" id="ARBA00023015"/>
    </source>
</evidence>
<dbReference type="OrthoDB" id="5476at2"/>
<proteinExistence type="predicted"/>
<name>A0A1I4PEC9_9BURK</name>
<dbReference type="InterPro" id="IPR036390">
    <property type="entry name" value="WH_DNA-bd_sf"/>
</dbReference>
<organism evidence="5 6">
    <name type="scientific">Rugamonas rubra</name>
    <dbReference type="NCBI Taxonomy" id="758825"/>
    <lineage>
        <taxon>Bacteria</taxon>
        <taxon>Pseudomonadati</taxon>
        <taxon>Pseudomonadota</taxon>
        <taxon>Betaproteobacteria</taxon>
        <taxon>Burkholderiales</taxon>
        <taxon>Oxalobacteraceae</taxon>
        <taxon>Telluria group</taxon>
        <taxon>Rugamonas</taxon>
    </lineage>
</organism>
<dbReference type="PANTHER" id="PTHR30154">
    <property type="entry name" value="LEUCINE-RESPONSIVE REGULATORY PROTEIN"/>
    <property type="match status" value="1"/>
</dbReference>
<gene>
    <name evidence="5" type="ORF">SAMN02982985_03364</name>
</gene>
<dbReference type="STRING" id="758825.SAMN02982985_03364"/>
<dbReference type="InterPro" id="IPR011008">
    <property type="entry name" value="Dimeric_a/b-barrel"/>
</dbReference>
<accession>A0A1I4PEC9</accession>
<dbReference type="AlphaFoldDB" id="A0A1I4PEC9"/>
<dbReference type="PROSITE" id="PS50956">
    <property type="entry name" value="HTH_ASNC_2"/>
    <property type="match status" value="1"/>
</dbReference>
<keyword evidence="3" id="KW-0804">Transcription</keyword>
<feature type="domain" description="HTH asnC-type" evidence="4">
    <location>
        <begin position="5"/>
        <end position="66"/>
    </location>
</feature>
<dbReference type="InterPro" id="IPR000485">
    <property type="entry name" value="AsnC-type_HTH_dom"/>
</dbReference>
<dbReference type="GO" id="GO:0005829">
    <property type="term" value="C:cytosol"/>
    <property type="evidence" value="ECO:0007669"/>
    <property type="project" value="TreeGrafter"/>
</dbReference>
<dbReference type="InterPro" id="IPR036388">
    <property type="entry name" value="WH-like_DNA-bd_sf"/>
</dbReference>
<dbReference type="Pfam" id="PF01037">
    <property type="entry name" value="AsnC_trans_reg"/>
    <property type="match status" value="1"/>
</dbReference>
<dbReference type="InterPro" id="IPR019888">
    <property type="entry name" value="Tscrpt_reg_AsnC-like"/>
</dbReference>
<dbReference type="GO" id="GO:0043200">
    <property type="term" value="P:response to amino acid"/>
    <property type="evidence" value="ECO:0007669"/>
    <property type="project" value="TreeGrafter"/>
</dbReference>
<dbReference type="Proteomes" id="UP000199470">
    <property type="component" value="Unassembled WGS sequence"/>
</dbReference>
<dbReference type="SUPFAM" id="SSF46785">
    <property type="entry name" value="Winged helix' DNA-binding domain"/>
    <property type="match status" value="1"/>
</dbReference>
<sequence>MNVDLDAYDRKIIALLQSDGRLTFSEIGRRIHLTSPAVADRVRRLEEAKVIEGFGVRVNLRALGYSFEAFINITVDSHAALDAWAASHAEVLALHATTGSHCALLRVALTAPEHLQALLQSLAQIGKTTTSIVLSSQFEDRLRLPGDRLPPAP</sequence>
<evidence type="ECO:0000256" key="2">
    <source>
        <dbReference type="ARBA" id="ARBA00023125"/>
    </source>
</evidence>
<reference evidence="5 6" key="1">
    <citation type="submission" date="2016-10" db="EMBL/GenBank/DDBJ databases">
        <authorList>
            <person name="de Groot N.N."/>
        </authorList>
    </citation>
    <scope>NUCLEOTIDE SEQUENCE [LARGE SCALE GENOMIC DNA]</scope>
    <source>
        <strain evidence="5 6">ATCC 43154</strain>
    </source>
</reference>
<dbReference type="EMBL" id="FOTW01000016">
    <property type="protein sequence ID" value="SFM26079.1"/>
    <property type="molecule type" value="Genomic_DNA"/>
</dbReference>